<reference evidence="3 5" key="2">
    <citation type="submission" date="2022-03" db="EMBL/GenBank/DDBJ databases">
        <title>Genome sequencing of Morococcus cerebrosus.</title>
        <authorList>
            <person name="Baek M.-G."/>
            <person name="Yi H."/>
        </authorList>
    </citation>
    <scope>NUCLEOTIDE SEQUENCE [LARGE SCALE GENOMIC DNA]</scope>
    <source>
        <strain evidence="3 5">CIP 81.93</strain>
    </source>
</reference>
<name>A0A0C1GTG5_9NEIS</name>
<accession>A0A0C1GTG5</accession>
<proteinExistence type="predicted"/>
<evidence type="ECO:0000313" key="2">
    <source>
        <dbReference type="EMBL" id="KIC08666.1"/>
    </source>
</evidence>
<evidence type="ECO:0000256" key="1">
    <source>
        <dbReference type="SAM" id="Phobius"/>
    </source>
</evidence>
<dbReference type="AlphaFoldDB" id="A0A0C1GTG5"/>
<evidence type="ECO:0000313" key="4">
    <source>
        <dbReference type="Proteomes" id="UP000031390"/>
    </source>
</evidence>
<dbReference type="EMBL" id="JUFZ01000042">
    <property type="protein sequence ID" value="KIC08666.1"/>
    <property type="molecule type" value="Genomic_DNA"/>
</dbReference>
<gene>
    <name evidence="2" type="ORF">MCC93_11020</name>
    <name evidence="3" type="ORF">MON37_00085</name>
</gene>
<evidence type="ECO:0000313" key="3">
    <source>
        <dbReference type="EMBL" id="UNV87405.1"/>
    </source>
</evidence>
<feature type="transmembrane region" description="Helical" evidence="1">
    <location>
        <begin position="92"/>
        <end position="116"/>
    </location>
</feature>
<keyword evidence="1" id="KW-1133">Transmembrane helix</keyword>
<evidence type="ECO:0000313" key="5">
    <source>
        <dbReference type="Proteomes" id="UP000829504"/>
    </source>
</evidence>
<dbReference type="Proteomes" id="UP000829504">
    <property type="component" value="Chromosome"/>
</dbReference>
<feature type="transmembrane region" description="Helical" evidence="1">
    <location>
        <begin position="60"/>
        <end position="80"/>
    </location>
</feature>
<reference evidence="2 4" key="1">
    <citation type="submission" date="2014-12" db="EMBL/GenBank/DDBJ databases">
        <title>Genome sequence of Morococcus cerebrosus.</title>
        <authorList>
            <person name="Shin S.-K."/>
            <person name="Yi H."/>
        </authorList>
    </citation>
    <scope>NUCLEOTIDE SEQUENCE [LARGE SCALE GENOMIC DNA]</scope>
    <source>
        <strain evidence="2 4">CIP 81.93</strain>
    </source>
</reference>
<organism evidence="2 4">
    <name type="scientific">Morococcus cerebrosus</name>
    <dbReference type="NCBI Taxonomy" id="1056807"/>
    <lineage>
        <taxon>Bacteria</taxon>
        <taxon>Pseudomonadati</taxon>
        <taxon>Pseudomonadota</taxon>
        <taxon>Betaproteobacteria</taxon>
        <taxon>Neisseriales</taxon>
        <taxon>Neisseriaceae</taxon>
        <taxon>Morococcus</taxon>
    </lineage>
</organism>
<sequence length="184" mass="20665">MRGDLLILLADGIVILCLARLFLQAAGLSENHALLAFSKRSTDWLVNPLHKILPVKKYDPACLLSGLLLYYIAFTFITLVAQPTAFSAKIIIANFILAVLNTIKSAAYVLLIGLFIRMALSIKDPYSQLSVALERIYRPILSPVQFLKYGRYDFSGSILALLLWIWLSSLSPQITRQINLWLLQ</sequence>
<keyword evidence="1" id="KW-0812">Transmembrane</keyword>
<dbReference type="EMBL" id="CP094242">
    <property type="protein sequence ID" value="UNV87405.1"/>
    <property type="molecule type" value="Genomic_DNA"/>
</dbReference>
<dbReference type="PATRIC" id="fig|1056807.3.peg.1065"/>
<keyword evidence="5" id="KW-1185">Reference proteome</keyword>
<dbReference type="RefSeq" id="WP_003759775.1">
    <property type="nucleotide sequence ID" value="NZ_CP094242.1"/>
</dbReference>
<dbReference type="Proteomes" id="UP000031390">
    <property type="component" value="Unassembled WGS sequence"/>
</dbReference>
<keyword evidence="1" id="KW-0472">Membrane</keyword>
<protein>
    <submittedName>
        <fullName evidence="2">Membrane protein</fullName>
    </submittedName>
    <submittedName>
        <fullName evidence="3">YggT family protein</fullName>
    </submittedName>
</protein>